<evidence type="ECO:0000313" key="1">
    <source>
        <dbReference type="EMBL" id="MBI1621473.1"/>
    </source>
</evidence>
<dbReference type="EMBL" id="JADGMQ010000008">
    <property type="protein sequence ID" value="MBI1621473.1"/>
    <property type="molecule type" value="Genomic_DNA"/>
</dbReference>
<name>A0ABS0SGB4_9HYPH</name>
<accession>A0ABS0SGB4</accession>
<organism evidence="1 2">
    <name type="scientific">Aquamicrobium zhengzhouense</name>
    <dbReference type="NCBI Taxonomy" id="2781738"/>
    <lineage>
        <taxon>Bacteria</taxon>
        <taxon>Pseudomonadati</taxon>
        <taxon>Pseudomonadota</taxon>
        <taxon>Alphaproteobacteria</taxon>
        <taxon>Hyphomicrobiales</taxon>
        <taxon>Phyllobacteriaceae</taxon>
        <taxon>Aquamicrobium</taxon>
    </lineage>
</organism>
<sequence length="60" mass="6611">MSVLEQLKGRAHAEGQAALAAVEATTSDLAEQLRNIHGGEWRITIDHQFQLVILAMRARS</sequence>
<evidence type="ECO:0000313" key="2">
    <source>
        <dbReference type="Proteomes" id="UP000601789"/>
    </source>
</evidence>
<reference evidence="1 2" key="1">
    <citation type="submission" date="2020-10" db="EMBL/GenBank/DDBJ databases">
        <title>Aquamicrobium zhengzhouensis sp. nov., a exopolysaccharide producing bacterium isolated from farmland soil.</title>
        <authorList>
            <person name="Wang X."/>
        </authorList>
    </citation>
    <scope>NUCLEOTIDE SEQUENCE [LARGE SCALE GENOMIC DNA]</scope>
    <source>
        <strain evidence="2">cd-1</strain>
    </source>
</reference>
<dbReference type="Proteomes" id="UP000601789">
    <property type="component" value="Unassembled WGS sequence"/>
</dbReference>
<dbReference type="RefSeq" id="WP_198476874.1">
    <property type="nucleotide sequence ID" value="NZ_JADGMQ010000008.1"/>
</dbReference>
<comment type="caution">
    <text evidence="1">The sequence shown here is derived from an EMBL/GenBank/DDBJ whole genome shotgun (WGS) entry which is preliminary data.</text>
</comment>
<proteinExistence type="predicted"/>
<keyword evidence="2" id="KW-1185">Reference proteome</keyword>
<gene>
    <name evidence="1" type="ORF">IOD40_12465</name>
</gene>
<protein>
    <submittedName>
        <fullName evidence="1">Uncharacterized protein</fullName>
    </submittedName>
</protein>